<proteinExistence type="predicted"/>
<name>A0A1V4AD51_9ACTN</name>
<dbReference type="EMBL" id="MVFC01000004">
    <property type="protein sequence ID" value="OON81419.1"/>
    <property type="molecule type" value="Genomic_DNA"/>
</dbReference>
<accession>A0A1V4AD51</accession>
<organism evidence="1 2">
    <name type="scientific">Streptomyces tsukubensis</name>
    <dbReference type="NCBI Taxonomy" id="83656"/>
    <lineage>
        <taxon>Bacteria</taxon>
        <taxon>Bacillati</taxon>
        <taxon>Actinomycetota</taxon>
        <taxon>Actinomycetes</taxon>
        <taxon>Kitasatosporales</taxon>
        <taxon>Streptomycetaceae</taxon>
        <taxon>Streptomyces</taxon>
    </lineage>
</organism>
<reference evidence="1 2" key="1">
    <citation type="submission" date="2017-02" db="EMBL/GenBank/DDBJ databases">
        <title>Draft Genome Sequence of Streptomyces tsukubaensis F601, a Producer of the immunosuppressant tacrolimus FK506.</title>
        <authorList>
            <person name="Zong G."/>
            <person name="Zhong C."/>
            <person name="Fu J."/>
            <person name="Qin R."/>
            <person name="Cao G."/>
        </authorList>
    </citation>
    <scope>NUCLEOTIDE SEQUENCE [LARGE SCALE GENOMIC DNA]</scope>
    <source>
        <strain evidence="1 2">F601</strain>
    </source>
</reference>
<evidence type="ECO:0008006" key="3">
    <source>
        <dbReference type="Google" id="ProtNLM"/>
    </source>
</evidence>
<dbReference type="AlphaFoldDB" id="A0A1V4AD51"/>
<dbReference type="Proteomes" id="UP000190539">
    <property type="component" value="Unassembled WGS sequence"/>
</dbReference>
<dbReference type="OrthoDB" id="4092138at2"/>
<keyword evidence="2" id="KW-1185">Reference proteome</keyword>
<comment type="caution">
    <text evidence="1">The sequence shown here is derived from an EMBL/GenBank/DDBJ whole genome shotgun (WGS) entry which is preliminary data.</text>
</comment>
<dbReference type="RefSeq" id="WP_077966421.1">
    <property type="nucleotide sequence ID" value="NZ_CP045178.1"/>
</dbReference>
<protein>
    <recommendedName>
        <fullName evidence="3">Butirosin biosynthesis protein H N-terminal domain-containing protein</fullName>
    </recommendedName>
</protein>
<evidence type="ECO:0000313" key="1">
    <source>
        <dbReference type="EMBL" id="OON81419.1"/>
    </source>
</evidence>
<sequence length="342" mass="38080">MASDMEHFESGMVEQRPDAAVNCFSGSFQQLALLYDQQVEEPAIMEAGDGYLLKAGLDERSCPEIVFGVESVILSGLTALGYEARATAIDPSQWRRQLRDLLKEHSGVVVWVNSSHLGYADVYSSHPGFMHAILVLEMSADLSRLKVFDSLVDDRSRYSCYAWMLDIDFEAAILDRIPSKSLDHMGNFHTLLAADAPAVGSVNVAAVSLLRQAESFRDNACYSNAVHQYRLLCRDSLAGGEDAAKYAARRLFDHVNVLYVIPGLKLLERSLRRADAPEFVHDMCRTLVDDWRVLGLQALKFEATLSSRVATRIDERFERLDAATTLLWRTVLEQVANDGATA</sequence>
<evidence type="ECO:0000313" key="2">
    <source>
        <dbReference type="Proteomes" id="UP000190539"/>
    </source>
</evidence>
<dbReference type="STRING" id="83656.B1H18_08875"/>
<gene>
    <name evidence="1" type="ORF">B1H18_08875</name>
</gene>